<feature type="compositionally biased region" description="Polar residues" evidence="1">
    <location>
        <begin position="43"/>
        <end position="52"/>
    </location>
</feature>
<feature type="region of interest" description="Disordered" evidence="1">
    <location>
        <begin position="1"/>
        <end position="52"/>
    </location>
</feature>
<name>A0A150HKR9_9GAMM</name>
<dbReference type="PATRIC" id="fig|52133.18.peg.2927"/>
<dbReference type="Proteomes" id="UP000075544">
    <property type="component" value="Unassembled WGS sequence"/>
</dbReference>
<dbReference type="EMBL" id="JRHX01000093">
    <property type="protein sequence ID" value="KXZ68293.1"/>
    <property type="molecule type" value="Genomic_DNA"/>
</dbReference>
<dbReference type="AlphaFoldDB" id="A0A150HKR9"/>
<proteinExistence type="predicted"/>
<evidence type="ECO:0000313" key="4">
    <source>
        <dbReference type="Proteomes" id="UP000075544"/>
    </source>
</evidence>
<evidence type="ECO:0000256" key="1">
    <source>
        <dbReference type="SAM" id="MobiDB-lite"/>
    </source>
</evidence>
<gene>
    <name evidence="3" type="ORF">AVENLUH13518_03376</name>
    <name evidence="2" type="ORF">AVENLUH5627_02855</name>
</gene>
<protein>
    <submittedName>
        <fullName evidence="2">Uncharacterized protein</fullName>
    </submittedName>
</protein>
<dbReference type="Proteomes" id="UP000075680">
    <property type="component" value="Unassembled WGS sequence"/>
</dbReference>
<evidence type="ECO:0000313" key="3">
    <source>
        <dbReference type="EMBL" id="KXZ68293.1"/>
    </source>
</evidence>
<evidence type="ECO:0000313" key="5">
    <source>
        <dbReference type="Proteomes" id="UP000075680"/>
    </source>
</evidence>
<sequence length="52" mass="6055">MKLKEMPKIKARNPVAVSPLLKKGGIHESEKPRAQHRRDRQQAKQQLNKGIW</sequence>
<reference evidence="4 5" key="1">
    <citation type="journal article" date="2016" name="Sci. Rep.">
        <title>Genomic and phenotypic characterization of the species Acinetobacter venetianus.</title>
        <authorList>
            <person name="Fondi M."/>
            <person name="Maida I."/>
            <person name="Perrin E."/>
            <person name="Orlandini V."/>
            <person name="La Torre L."/>
            <person name="Bosi E."/>
            <person name="Negroni A."/>
            <person name="Zanaroli G."/>
            <person name="Fava F."/>
            <person name="Decorosi F."/>
            <person name="Giovannetti L."/>
            <person name="Viti C."/>
            <person name="Vaneechoutte M."/>
            <person name="Dijkshoorn L."/>
            <person name="Fani R."/>
        </authorList>
    </citation>
    <scope>NUCLEOTIDE SEQUENCE [LARGE SCALE GENOMIC DNA]</scope>
    <source>
        <strain evidence="3 4">LUH13518</strain>
        <strain evidence="2 5">LUH5627</strain>
    </source>
</reference>
<accession>A0A150HKR9</accession>
<dbReference type="RefSeq" id="WP_004877198.1">
    <property type="nucleotide sequence ID" value="NZ_BCLZ01000008.1"/>
</dbReference>
<dbReference type="GeneID" id="58196185"/>
<dbReference type="EMBL" id="JRUE01000220">
    <property type="protein sequence ID" value="KXZ65143.1"/>
    <property type="molecule type" value="Genomic_DNA"/>
</dbReference>
<organism evidence="2 5">
    <name type="scientific">Acinetobacter venetianus</name>
    <dbReference type="NCBI Taxonomy" id="52133"/>
    <lineage>
        <taxon>Bacteria</taxon>
        <taxon>Pseudomonadati</taxon>
        <taxon>Pseudomonadota</taxon>
        <taxon>Gammaproteobacteria</taxon>
        <taxon>Moraxellales</taxon>
        <taxon>Moraxellaceae</taxon>
        <taxon>Acinetobacter</taxon>
    </lineage>
</organism>
<evidence type="ECO:0000313" key="2">
    <source>
        <dbReference type="EMBL" id="KXZ65143.1"/>
    </source>
</evidence>
<comment type="caution">
    <text evidence="2">The sequence shown here is derived from an EMBL/GenBank/DDBJ whole genome shotgun (WGS) entry which is preliminary data.</text>
</comment>